<feature type="transmembrane region" description="Helical" evidence="6">
    <location>
        <begin position="67"/>
        <end position="91"/>
    </location>
</feature>
<feature type="transmembrane region" description="Helical" evidence="6">
    <location>
        <begin position="38"/>
        <end position="61"/>
    </location>
</feature>
<dbReference type="Pfam" id="PF10160">
    <property type="entry name" value="Tmemb_40"/>
    <property type="match status" value="1"/>
</dbReference>
<protein>
    <submittedName>
        <fullName evidence="7">Uncharacterized protein MANES_14G085000</fullName>
    </submittedName>
</protein>
<dbReference type="GO" id="GO:0004930">
    <property type="term" value="F:G protein-coupled receptor activity"/>
    <property type="evidence" value="ECO:0007669"/>
    <property type="project" value="TreeGrafter"/>
</dbReference>
<keyword evidence="3 6" id="KW-0812">Transmembrane</keyword>
<name>A0A2P2KYJ2_RHIMU</name>
<evidence type="ECO:0000256" key="5">
    <source>
        <dbReference type="ARBA" id="ARBA00023136"/>
    </source>
</evidence>
<accession>A0A2P2KYJ2</accession>
<dbReference type="PANTHER" id="PTHR15876">
    <property type="entry name" value="TRANSMEMBRANE PROTEIN ADIPOCYTE-ASSOCIATED 1"/>
    <property type="match status" value="1"/>
</dbReference>
<dbReference type="AlphaFoldDB" id="A0A2P2KYJ2"/>
<dbReference type="PANTHER" id="PTHR15876:SF10">
    <property type="entry name" value="TRANSMEMBRANE PROTEIN ADIPOCYTE-ASSOCIATED 1"/>
    <property type="match status" value="1"/>
</dbReference>
<evidence type="ECO:0000256" key="1">
    <source>
        <dbReference type="ARBA" id="ARBA00004141"/>
    </source>
</evidence>
<comment type="subcellular location">
    <subcellularLocation>
        <location evidence="1">Membrane</location>
        <topology evidence="1">Multi-pass membrane protein</topology>
    </subcellularLocation>
</comment>
<evidence type="ECO:0000256" key="2">
    <source>
        <dbReference type="ARBA" id="ARBA00010125"/>
    </source>
</evidence>
<feature type="transmembrane region" description="Helical" evidence="6">
    <location>
        <begin position="6"/>
        <end position="26"/>
    </location>
</feature>
<sequence length="120" mass="14194">MKWGLWIIHKLLLTAVYGYVLFVHFSKWREKLPPKPAFYNYVIVMFIIHAVALFGCGLAIVGASFGIWVYNFMLLCYHCLYLPILYTTFLADFFQEQDFLLDNAYYSEMRDAGFFDADWD</sequence>
<comment type="similarity">
    <text evidence="2">Belongs to the UPF0359 family.</text>
</comment>
<evidence type="ECO:0000256" key="4">
    <source>
        <dbReference type="ARBA" id="ARBA00022989"/>
    </source>
</evidence>
<evidence type="ECO:0000313" key="7">
    <source>
        <dbReference type="EMBL" id="MBX10791.1"/>
    </source>
</evidence>
<dbReference type="EMBL" id="GGEC01030307">
    <property type="protein sequence ID" value="MBX10791.1"/>
    <property type="molecule type" value="Transcribed_RNA"/>
</dbReference>
<keyword evidence="5 6" id="KW-0472">Membrane</keyword>
<reference evidence="7" key="1">
    <citation type="submission" date="2018-02" db="EMBL/GenBank/DDBJ databases">
        <title>Rhizophora mucronata_Transcriptome.</title>
        <authorList>
            <person name="Meera S.P."/>
            <person name="Sreeshan A."/>
            <person name="Augustine A."/>
        </authorList>
    </citation>
    <scope>NUCLEOTIDE SEQUENCE</scope>
    <source>
        <tissue evidence="7">Leaf</tissue>
    </source>
</reference>
<organism evidence="7">
    <name type="scientific">Rhizophora mucronata</name>
    <name type="common">Asiatic mangrove</name>
    <dbReference type="NCBI Taxonomy" id="61149"/>
    <lineage>
        <taxon>Eukaryota</taxon>
        <taxon>Viridiplantae</taxon>
        <taxon>Streptophyta</taxon>
        <taxon>Embryophyta</taxon>
        <taxon>Tracheophyta</taxon>
        <taxon>Spermatophyta</taxon>
        <taxon>Magnoliopsida</taxon>
        <taxon>eudicotyledons</taxon>
        <taxon>Gunneridae</taxon>
        <taxon>Pentapetalae</taxon>
        <taxon>rosids</taxon>
        <taxon>fabids</taxon>
        <taxon>Malpighiales</taxon>
        <taxon>Rhizophoraceae</taxon>
        <taxon>Rhizophora</taxon>
    </lineage>
</organism>
<evidence type="ECO:0000256" key="3">
    <source>
        <dbReference type="ARBA" id="ARBA00022692"/>
    </source>
</evidence>
<keyword evidence="4 6" id="KW-1133">Transmembrane helix</keyword>
<dbReference type="InterPro" id="IPR018781">
    <property type="entry name" value="TPRA1/CAND2/CAND8"/>
</dbReference>
<evidence type="ECO:0000256" key="6">
    <source>
        <dbReference type="SAM" id="Phobius"/>
    </source>
</evidence>
<proteinExistence type="inferred from homology"/>
<dbReference type="GO" id="GO:0005886">
    <property type="term" value="C:plasma membrane"/>
    <property type="evidence" value="ECO:0007669"/>
    <property type="project" value="TreeGrafter"/>
</dbReference>